<evidence type="ECO:0000313" key="1">
    <source>
        <dbReference type="EMBL" id="AUN33561.1"/>
    </source>
</evidence>
<gene>
    <name evidence="1" type="primary">xdhC</name>
    <name evidence="1" type="ORF">C0V82_24790</name>
</gene>
<dbReference type="InterPro" id="IPR027051">
    <property type="entry name" value="XdhC_Rossmann_dom"/>
</dbReference>
<organism evidence="1 2">
    <name type="scientific">Niveispirillum cyanobacteriorum</name>
    <dbReference type="NCBI Taxonomy" id="1612173"/>
    <lineage>
        <taxon>Bacteria</taxon>
        <taxon>Pseudomonadati</taxon>
        <taxon>Pseudomonadota</taxon>
        <taxon>Alphaproteobacteria</taxon>
        <taxon>Rhodospirillales</taxon>
        <taxon>Azospirillaceae</taxon>
        <taxon>Niveispirillum</taxon>
    </lineage>
</organism>
<dbReference type="Pfam" id="PF13478">
    <property type="entry name" value="XdhC_C"/>
    <property type="match status" value="1"/>
</dbReference>
<name>A0A2K9NKH5_9PROT</name>
<dbReference type="EMBL" id="CP025613">
    <property type="protein sequence ID" value="AUN33561.1"/>
    <property type="molecule type" value="Genomic_DNA"/>
</dbReference>
<dbReference type="RefSeq" id="WP_102115071.1">
    <property type="nucleotide sequence ID" value="NZ_BMGN01000001.1"/>
</dbReference>
<dbReference type="InterPro" id="IPR003777">
    <property type="entry name" value="XdhC_CoxI"/>
</dbReference>
<dbReference type="InterPro" id="IPR052698">
    <property type="entry name" value="MoCofactor_Util/Proc"/>
</dbReference>
<accession>A0A2K9NKH5</accession>
<keyword evidence="1" id="KW-0614">Plasmid</keyword>
<dbReference type="Proteomes" id="UP000234752">
    <property type="component" value="Plasmid unnamed1"/>
</dbReference>
<dbReference type="Pfam" id="PF02625">
    <property type="entry name" value="XdhC_CoxI"/>
    <property type="match status" value="1"/>
</dbReference>
<dbReference type="PANTHER" id="PTHR30388">
    <property type="entry name" value="ALDEHYDE OXIDOREDUCTASE MOLYBDENUM COFACTOR ASSEMBLY PROTEIN"/>
    <property type="match status" value="1"/>
</dbReference>
<reference evidence="1 2" key="1">
    <citation type="submission" date="2017-12" db="EMBL/GenBank/DDBJ databases">
        <title>Genomes of bacteria within cyanobacterial aggregates.</title>
        <authorList>
            <person name="Cai H."/>
        </authorList>
    </citation>
    <scope>NUCLEOTIDE SEQUENCE [LARGE SCALE GENOMIC DNA]</scope>
    <source>
        <strain evidence="1 2">TH16</strain>
        <plasmid evidence="1 2">unnamed1</plasmid>
    </source>
</reference>
<dbReference type="PANTHER" id="PTHR30388:SF6">
    <property type="entry name" value="XANTHINE DEHYDROGENASE SUBUNIT A-RELATED"/>
    <property type="match status" value="1"/>
</dbReference>
<dbReference type="NCBIfam" id="TIGR02964">
    <property type="entry name" value="xanthine_xdhC"/>
    <property type="match status" value="1"/>
</dbReference>
<dbReference type="AlphaFoldDB" id="A0A2K9NKH5"/>
<keyword evidence="2" id="KW-1185">Reference proteome</keyword>
<proteinExistence type="predicted"/>
<dbReference type="Gene3D" id="3.40.50.720">
    <property type="entry name" value="NAD(P)-binding Rossmann-like Domain"/>
    <property type="match status" value="1"/>
</dbReference>
<geneLocation type="plasmid" evidence="1 2">
    <name>unnamed1</name>
</geneLocation>
<dbReference type="InterPro" id="IPR014308">
    <property type="entry name" value="Xanthine_DH_XdhC"/>
</dbReference>
<evidence type="ECO:0000313" key="2">
    <source>
        <dbReference type="Proteomes" id="UP000234752"/>
    </source>
</evidence>
<protein>
    <submittedName>
        <fullName evidence="1">Xanthine dehydrogenase accessory protein XdhC</fullName>
    </submittedName>
</protein>
<sequence length="277" mass="29020">MNTDWITALADCQRDERPSILVTVTEVAGSAPRAAGTKMLVTADALHGTIGGGALEFTAIETARALLDGHVTELRTQSYPLGPALGQCCGGRVTLLFEPMRPPRLRIALFGAGHVAKALVAILGTLPARVTWIDNRPDLFPDVTPANVTAQVLEEPETALTQGYSHILIMTHDHALDYSLVKSALCLPGAPFVGVIGSETKRARFASRLRAEGLDPVRLTCPIGIAGLTGKHPGEIAVAVAAQLLSLPAPAATLAPQDFVSDNNCLGCPTPCGEQTP</sequence>
<dbReference type="KEGG" id="ncb:C0V82_24790"/>
<dbReference type="OrthoDB" id="61481at2"/>